<feature type="transmembrane region" description="Helical" evidence="18">
    <location>
        <begin position="12"/>
        <end position="34"/>
    </location>
</feature>
<comment type="catalytic activity">
    <reaction evidence="1 13 17">
        <text>Random hydrolysis of (1-&gt;4)-linkages between N-acetyl-beta-D-glucosamine and D-glucuronate residues in hyaluronate.</text>
        <dbReference type="EC" id="3.2.1.35"/>
    </reaction>
</comment>
<dbReference type="GO" id="GO:0007342">
    <property type="term" value="P:fusion of sperm to egg plasma membrane involved in single fertilization"/>
    <property type="evidence" value="ECO:0007669"/>
    <property type="project" value="InterPro"/>
</dbReference>
<dbReference type="PIRSF" id="PIRSF038193">
    <property type="entry name" value="Hyaluronidase"/>
    <property type="match status" value="1"/>
</dbReference>
<evidence type="ECO:0000256" key="10">
    <source>
        <dbReference type="ARBA" id="ARBA00023180"/>
    </source>
</evidence>
<dbReference type="GO" id="GO:0098552">
    <property type="term" value="C:side of membrane"/>
    <property type="evidence" value="ECO:0007669"/>
    <property type="project" value="UniProtKB-KW"/>
</dbReference>
<organism evidence="19">
    <name type="scientific">Blarina brevicauda</name>
    <name type="common">Northern short-tailed shrew</name>
    <dbReference type="NCBI Taxonomy" id="9387"/>
    <lineage>
        <taxon>Eukaryota</taxon>
        <taxon>Metazoa</taxon>
        <taxon>Chordata</taxon>
        <taxon>Craniata</taxon>
        <taxon>Vertebrata</taxon>
        <taxon>Euteleostomi</taxon>
        <taxon>Mammalia</taxon>
        <taxon>Eutheria</taxon>
        <taxon>Laurasiatheria</taxon>
        <taxon>Eulipotyphla</taxon>
        <taxon>Soricidae</taxon>
        <taxon>Soricinae</taxon>
        <taxon>Blarina</taxon>
    </lineage>
</organism>
<evidence type="ECO:0000256" key="16">
    <source>
        <dbReference type="PIRSR" id="PIRSR038193-3"/>
    </source>
</evidence>
<dbReference type="PANTHER" id="PTHR11769">
    <property type="entry name" value="HYALURONIDASE"/>
    <property type="match status" value="1"/>
</dbReference>
<feature type="disulfide bond" evidence="16">
    <location>
        <begin position="60"/>
        <end position="352"/>
    </location>
</feature>
<evidence type="ECO:0000256" key="2">
    <source>
        <dbReference type="ARBA" id="ARBA00004609"/>
    </source>
</evidence>
<evidence type="ECO:0000256" key="6">
    <source>
        <dbReference type="ARBA" id="ARBA00022729"/>
    </source>
</evidence>
<keyword evidence="12 13" id="KW-0326">Glycosidase</keyword>
<dbReference type="InterPro" id="IPR017853">
    <property type="entry name" value="GH"/>
</dbReference>
<dbReference type="SUPFAM" id="SSF51445">
    <property type="entry name" value="(Trans)glycosidases"/>
    <property type="match status" value="1"/>
</dbReference>
<feature type="disulfide bond" evidence="16">
    <location>
        <begin position="438"/>
        <end position="444"/>
    </location>
</feature>
<keyword evidence="5" id="KW-0336">GPI-anchor</keyword>
<dbReference type="GO" id="GO:0030214">
    <property type="term" value="P:hyaluronan catabolic process"/>
    <property type="evidence" value="ECO:0007669"/>
    <property type="project" value="TreeGrafter"/>
</dbReference>
<dbReference type="GO" id="GO:0005886">
    <property type="term" value="C:plasma membrane"/>
    <property type="evidence" value="ECO:0007669"/>
    <property type="project" value="UniProtKB-SubCell"/>
</dbReference>
<evidence type="ECO:0000256" key="17">
    <source>
        <dbReference type="RuleBase" id="RU610713"/>
    </source>
</evidence>
<comment type="similarity">
    <text evidence="3 13 17">Belongs to the glycosyl hydrolase 56 family.</text>
</comment>
<keyword evidence="18" id="KW-1133">Transmembrane helix</keyword>
<dbReference type="InterPro" id="IPR018155">
    <property type="entry name" value="Hyaluronidase"/>
</dbReference>
<evidence type="ECO:0000313" key="19">
    <source>
        <dbReference type="EMBL" id="QKV49747.1"/>
    </source>
</evidence>
<evidence type="ECO:0000256" key="14">
    <source>
        <dbReference type="PIRSR" id="PIRSR038193-1"/>
    </source>
</evidence>
<keyword evidence="8 18" id="KW-0472">Membrane</keyword>
<evidence type="ECO:0000256" key="1">
    <source>
        <dbReference type="ARBA" id="ARBA00000251"/>
    </source>
</evidence>
<dbReference type="GO" id="GO:0001669">
    <property type="term" value="C:acrosomal vesicle"/>
    <property type="evidence" value="ECO:0007669"/>
    <property type="project" value="TreeGrafter"/>
</dbReference>
<evidence type="ECO:0000256" key="7">
    <source>
        <dbReference type="ARBA" id="ARBA00022801"/>
    </source>
</evidence>
<keyword evidence="9 16" id="KW-1015">Disulfide bond</keyword>
<feature type="disulfide bond" evidence="16">
    <location>
        <begin position="382"/>
        <end position="436"/>
    </location>
</feature>
<keyword evidence="11" id="KW-0449">Lipoprotein</keyword>
<evidence type="ECO:0000256" key="8">
    <source>
        <dbReference type="ARBA" id="ARBA00023136"/>
    </source>
</evidence>
<dbReference type="AlphaFoldDB" id="A0A7D5BCN8"/>
<dbReference type="Pfam" id="PF01630">
    <property type="entry name" value="Glyco_hydro_56"/>
    <property type="match status" value="1"/>
</dbReference>
<sequence>MRVLEAKFMFVISSVGLNGMLQALLTFLLFPTYWTMDYAASPIIPNTPYLWAWNVPTENCPKTHNVPIDLSFYPFVGYPRENATGQNVTLFYVNRLGRYPYIHMSTNKEVNGGIPQLGNLTAHLEKARKDIAFYIPNDHVSLAVIDWEEWRPLWIRNWHPKTIYQNKSIELVMKNNPSLDWTTAAKIAKIEFEKAAKDFMLETLKLGKSLRPKSYWGYYLFPDCYNHQYRENEYNGSCFEREKKRNYELIWLWNESTALYPSIYLNKKLRSNPRAALFVRNRVQEAFRVSKLRKVETRLPVFVYVRPVFTDAPGEFLSEVDLVNTIGESIALGVSGIIIWGSFNFSKSEQSCQNLSNYMNTVLNPYLLNVTLAAKLCSQVLCQDQGICIRKNWNSSDYLHLNPEHFRIGNGVLNKYEVHRNATVPDMEEFATSFECICYSNMNCRNSSSKLSIDYNNVCVGDVCISSLPEPVG</sequence>
<keyword evidence="6" id="KW-0732">Signal</keyword>
<evidence type="ECO:0000256" key="13">
    <source>
        <dbReference type="PIRNR" id="PIRNR038193"/>
    </source>
</evidence>
<dbReference type="PANTHER" id="PTHR11769:SF20">
    <property type="entry name" value="HYALURONIDASE PH-20"/>
    <property type="match status" value="1"/>
</dbReference>
<keyword evidence="18" id="KW-0812">Transmembrane</keyword>
<dbReference type="EC" id="3.2.1.35" evidence="13 17"/>
<keyword evidence="10" id="KW-0325">Glycoprotein</keyword>
<evidence type="ECO:0000256" key="11">
    <source>
        <dbReference type="ARBA" id="ARBA00023288"/>
    </source>
</evidence>
<dbReference type="GO" id="GO:0004415">
    <property type="term" value="F:hyalurononglucosaminidase activity"/>
    <property type="evidence" value="ECO:0007669"/>
    <property type="project" value="UniProtKB-UniRule"/>
</dbReference>
<feature type="disulfide bond" evidence="16">
    <location>
        <begin position="377"/>
        <end position="388"/>
    </location>
</feature>
<dbReference type="PIRSF" id="PIRSF500773">
    <property type="entry name" value="Hyaluronidase_PH20_Hyal5"/>
    <property type="match status" value="1"/>
</dbReference>
<reference evidence="19" key="1">
    <citation type="journal article" date="2020" name="Genome Biol. Evol.">
        <title>A Comprehensive Multi-Omic Approach Reveals a Relatively Simple Venom in a Diet Generalist, the Northern Short-Tailed Shrew, Blarina brevicauda.</title>
        <authorList>
            <person name="Hanf Z.R."/>
            <person name="Chavez A.S."/>
        </authorList>
    </citation>
    <scope>NUCLEOTIDE SEQUENCE</scope>
    <source>
        <tissue evidence="19">Submaxillary gland</tissue>
    </source>
</reference>
<comment type="subcellular location">
    <subcellularLocation>
        <location evidence="2">Cell membrane</location>
        <topology evidence="2">Lipid-anchor</topology>
        <topology evidence="2">GPI-anchor</topology>
    </subcellularLocation>
</comment>
<evidence type="ECO:0000256" key="3">
    <source>
        <dbReference type="ARBA" id="ARBA00008871"/>
    </source>
</evidence>
<evidence type="ECO:0000256" key="12">
    <source>
        <dbReference type="ARBA" id="ARBA00023295"/>
    </source>
</evidence>
<feature type="glycosylation site" description="N-linked (GlcNAc...) asparagine" evidence="15">
    <location>
        <position position="369"/>
    </location>
</feature>
<dbReference type="FunFam" id="3.20.20.70:FF:000065">
    <property type="entry name" value="Hyaluronidase"/>
    <property type="match status" value="1"/>
</dbReference>
<evidence type="ECO:0000256" key="18">
    <source>
        <dbReference type="SAM" id="Phobius"/>
    </source>
</evidence>
<evidence type="ECO:0000256" key="15">
    <source>
        <dbReference type="PIRSR" id="PIRSR038193-2"/>
    </source>
</evidence>
<feature type="active site" description="Proton donor" evidence="14">
    <location>
        <position position="148"/>
    </location>
</feature>
<name>A0A7D5BCN8_BLABR</name>
<keyword evidence="4" id="KW-1003">Cell membrane</keyword>
<keyword evidence="7 13" id="KW-0378">Hydrolase</keyword>
<dbReference type="InterPro" id="IPR001439">
    <property type="entry name" value="Hyaluronidase_PH20/Hyal5"/>
</dbReference>
<accession>A0A7D5BCN8</accession>
<evidence type="ECO:0000256" key="4">
    <source>
        <dbReference type="ARBA" id="ARBA00022475"/>
    </source>
</evidence>
<protein>
    <recommendedName>
        <fullName evidence="13 17">Hyaluronidase</fullName>
        <ecNumber evidence="13 17">3.2.1.35</ecNumber>
    </recommendedName>
</protein>
<dbReference type="GO" id="GO:0005975">
    <property type="term" value="P:carbohydrate metabolic process"/>
    <property type="evidence" value="ECO:0007669"/>
    <property type="project" value="UniProtKB-UniRule"/>
</dbReference>
<feature type="disulfide bond" evidence="16">
    <location>
        <begin position="224"/>
        <end position="238"/>
    </location>
</feature>
<evidence type="ECO:0000256" key="5">
    <source>
        <dbReference type="ARBA" id="ARBA00022622"/>
    </source>
</evidence>
<dbReference type="InterPro" id="IPR013785">
    <property type="entry name" value="Aldolase_TIM"/>
</dbReference>
<dbReference type="PRINTS" id="PR00848">
    <property type="entry name" value="SPERMPH20"/>
</dbReference>
<dbReference type="PRINTS" id="PR00846">
    <property type="entry name" value="GLHYDRLASE56"/>
</dbReference>
<evidence type="ECO:0000256" key="9">
    <source>
        <dbReference type="ARBA" id="ARBA00023157"/>
    </source>
</evidence>
<dbReference type="EMBL" id="MT559765">
    <property type="protein sequence ID" value="QKV49747.1"/>
    <property type="molecule type" value="mRNA"/>
</dbReference>
<dbReference type="Gene3D" id="3.20.20.70">
    <property type="entry name" value="Aldolase class I"/>
    <property type="match status" value="1"/>
</dbReference>
<proteinExistence type="evidence at transcript level"/>